<dbReference type="GO" id="GO:0046558">
    <property type="term" value="F:arabinan endo-1,5-alpha-L-arabinosidase activity"/>
    <property type="evidence" value="ECO:0007669"/>
    <property type="project" value="UniProtKB-EC"/>
</dbReference>
<protein>
    <recommendedName>
        <fullName evidence="4 7">Arabinan endo-1,5-alpha-L-arabinosidase</fullName>
        <ecNumber evidence="4 7">3.2.1.99</ecNumber>
    </recommendedName>
</protein>
<dbReference type="PIRSF" id="PIRSF026534">
    <property type="entry name" value="Endo_alpha-L-arabinosidase"/>
    <property type="match status" value="1"/>
</dbReference>
<comment type="pathway">
    <text evidence="2 7">Glycan metabolism; L-arabinan degradation.</text>
</comment>
<name>A0A4Q4TNJ6_9PEZI</name>
<keyword evidence="12" id="KW-1185">Reference proteome</keyword>
<evidence type="ECO:0000256" key="6">
    <source>
        <dbReference type="ARBA" id="ARBA00023295"/>
    </source>
</evidence>
<dbReference type="EC" id="3.2.1.99" evidence="4 7"/>
<evidence type="ECO:0000256" key="7">
    <source>
        <dbReference type="PIRNR" id="PIRNR026534"/>
    </source>
</evidence>
<dbReference type="InterPro" id="IPR050727">
    <property type="entry name" value="GH43_arabinanases"/>
</dbReference>
<dbReference type="Gene3D" id="2.115.10.20">
    <property type="entry name" value="Glycosyl hydrolase domain, family 43"/>
    <property type="match status" value="1"/>
</dbReference>
<dbReference type="AlphaFoldDB" id="A0A4Q4TNJ6"/>
<evidence type="ECO:0000256" key="3">
    <source>
        <dbReference type="ARBA" id="ARBA00009865"/>
    </source>
</evidence>
<proteinExistence type="inferred from homology"/>
<feature type="site" description="Important for catalytic activity, responsible for pKa modulation of the active site Glu and correct orientation of both the proton donor and substrate" evidence="9">
    <location>
        <position position="152"/>
    </location>
</feature>
<evidence type="ECO:0000256" key="5">
    <source>
        <dbReference type="ARBA" id="ARBA00022801"/>
    </source>
</evidence>
<reference evidence="11 12" key="1">
    <citation type="submission" date="2018-06" db="EMBL/GenBank/DDBJ databases">
        <title>Complete Genomes of Monosporascus.</title>
        <authorList>
            <person name="Robinson A.J."/>
            <person name="Natvig D.O."/>
        </authorList>
    </citation>
    <scope>NUCLEOTIDE SEQUENCE [LARGE SCALE GENOMIC DNA]</scope>
    <source>
        <strain evidence="11 12">CBS 110550</strain>
    </source>
</reference>
<dbReference type="PANTHER" id="PTHR43301:SF3">
    <property type="entry name" value="ARABINAN ENDO-1,5-ALPHA-L-ARABINOSIDASE A-RELATED"/>
    <property type="match status" value="1"/>
</dbReference>
<evidence type="ECO:0000256" key="1">
    <source>
        <dbReference type="ARBA" id="ARBA00000375"/>
    </source>
</evidence>
<evidence type="ECO:0000256" key="8">
    <source>
        <dbReference type="PIRSR" id="PIRSR606710-1"/>
    </source>
</evidence>
<evidence type="ECO:0000313" key="12">
    <source>
        <dbReference type="Proteomes" id="UP000293360"/>
    </source>
</evidence>
<dbReference type="UniPathway" id="UPA00667"/>
<dbReference type="Proteomes" id="UP000293360">
    <property type="component" value="Unassembled WGS sequence"/>
</dbReference>
<dbReference type="PANTHER" id="PTHR43301">
    <property type="entry name" value="ARABINAN ENDO-1,5-ALPHA-L-ARABINOSIDASE"/>
    <property type="match status" value="1"/>
</dbReference>
<keyword evidence="6 7" id="KW-0326">Glycosidase</keyword>
<feature type="active site" description="Proton acceptor" evidence="8">
    <location>
        <position position="38"/>
    </location>
</feature>
<organism evidence="11 12">
    <name type="scientific">Monosporascus ibericus</name>
    <dbReference type="NCBI Taxonomy" id="155417"/>
    <lineage>
        <taxon>Eukaryota</taxon>
        <taxon>Fungi</taxon>
        <taxon>Dikarya</taxon>
        <taxon>Ascomycota</taxon>
        <taxon>Pezizomycotina</taxon>
        <taxon>Sordariomycetes</taxon>
        <taxon>Xylariomycetidae</taxon>
        <taxon>Xylariales</taxon>
        <taxon>Xylariales incertae sedis</taxon>
        <taxon>Monosporascus</taxon>
    </lineage>
</organism>
<dbReference type="STRING" id="155417.A0A4Q4TNJ6"/>
<dbReference type="EMBL" id="QJNU01000112">
    <property type="protein sequence ID" value="RYP06913.1"/>
    <property type="molecule type" value="Genomic_DNA"/>
</dbReference>
<keyword evidence="5 7" id="KW-0378">Hydrolase</keyword>
<dbReference type="SUPFAM" id="SSF75005">
    <property type="entry name" value="Arabinanase/levansucrase/invertase"/>
    <property type="match status" value="1"/>
</dbReference>
<gene>
    <name evidence="11" type="ORF">DL764_002861</name>
</gene>
<comment type="catalytic activity">
    <reaction evidence="1 7">
        <text>Endohydrolysis of (1-&gt;5)-alpha-arabinofuranosidic linkages in (1-&gt;5)-arabinans.</text>
        <dbReference type="EC" id="3.2.1.99"/>
    </reaction>
</comment>
<dbReference type="InterPro" id="IPR006710">
    <property type="entry name" value="Glyco_hydro_43"/>
</dbReference>
<evidence type="ECO:0000256" key="10">
    <source>
        <dbReference type="SAM" id="SignalP"/>
    </source>
</evidence>
<dbReference type="CDD" id="cd18831">
    <property type="entry name" value="GH43_AnAbnA-like"/>
    <property type="match status" value="1"/>
</dbReference>
<sequence>MFLSKFCGSLLASVALLSSAVSGQANPGGCTGDCWTHDPAVVRRDDGVYFRFNTGNRIGILKSNSITGPWVFQGSAIPAGSKINLAGRDDLWAPDVSKVGNLYYLYYSVSTFGSQNSAIGYATSPTMEAGSWTDHGATGVSSTPGRPYNAIDANLVKDGDSYYLNFGSFWANTHQVRMSADARTASSSAVQIQYQPSGSHPAEGPFMYYRSGYYYLFWSEGTCCGYDRNRPAPGAEYKIRVCRSNSVNGPFVDKAGVSCTQGGGTTVLASHGYVYGPGGQGVMADPSHGTVLYYHYVDTRVGFADGDKKFGWNILNWSGGWPSV</sequence>
<evidence type="ECO:0000256" key="2">
    <source>
        <dbReference type="ARBA" id="ARBA00004834"/>
    </source>
</evidence>
<accession>A0A4Q4TNJ6</accession>
<dbReference type="Pfam" id="PF04616">
    <property type="entry name" value="Glyco_hydro_43"/>
    <property type="match status" value="1"/>
</dbReference>
<feature type="signal peptide" evidence="10">
    <location>
        <begin position="1"/>
        <end position="25"/>
    </location>
</feature>
<keyword evidence="10" id="KW-0732">Signal</keyword>
<comment type="similarity">
    <text evidence="3 7">Belongs to the glycosyl hydrolase 43 family.</text>
</comment>
<comment type="caution">
    <text evidence="11">The sequence shown here is derived from an EMBL/GenBank/DDBJ whole genome shotgun (WGS) entry which is preliminary data.</text>
</comment>
<evidence type="ECO:0000313" key="11">
    <source>
        <dbReference type="EMBL" id="RYP06913.1"/>
    </source>
</evidence>
<feature type="active site" description="Proton donor" evidence="8">
    <location>
        <position position="203"/>
    </location>
</feature>
<dbReference type="OrthoDB" id="195678at2759"/>
<evidence type="ECO:0000256" key="9">
    <source>
        <dbReference type="PIRSR" id="PIRSR606710-2"/>
    </source>
</evidence>
<dbReference type="GO" id="GO:0031222">
    <property type="term" value="P:arabinan catabolic process"/>
    <property type="evidence" value="ECO:0007669"/>
    <property type="project" value="UniProtKB-UniPathway"/>
</dbReference>
<evidence type="ECO:0000256" key="4">
    <source>
        <dbReference type="ARBA" id="ARBA00012586"/>
    </source>
</evidence>
<dbReference type="InterPro" id="IPR023296">
    <property type="entry name" value="Glyco_hydro_beta-prop_sf"/>
</dbReference>
<dbReference type="InterPro" id="IPR016840">
    <property type="entry name" value="Glyco_hydro_43_endo_a_Ara-ase"/>
</dbReference>
<feature type="chain" id="PRO_5020857045" description="Arabinan endo-1,5-alpha-L-arabinosidase" evidence="10">
    <location>
        <begin position="26"/>
        <end position="324"/>
    </location>
</feature>